<evidence type="ECO:0000313" key="3">
    <source>
        <dbReference type="Proteomes" id="UP000423482"/>
    </source>
</evidence>
<keyword evidence="3" id="KW-1185">Reference proteome</keyword>
<dbReference type="Gene3D" id="1.10.30.50">
    <property type="match status" value="1"/>
</dbReference>
<dbReference type="CDD" id="cd00085">
    <property type="entry name" value="HNHc"/>
    <property type="match status" value="1"/>
</dbReference>
<dbReference type="EMBL" id="MK814760">
    <property type="protein sequence ID" value="QGT55066.1"/>
    <property type="molecule type" value="Genomic_DNA"/>
</dbReference>
<feature type="domain" description="HNH nuclease" evidence="1">
    <location>
        <begin position="80"/>
        <end position="129"/>
    </location>
</feature>
<keyword evidence="2" id="KW-0378">Hydrolase</keyword>
<dbReference type="PANTHER" id="PTHR33877:SF2">
    <property type="entry name" value="OS07G0170200 PROTEIN"/>
    <property type="match status" value="1"/>
</dbReference>
<dbReference type="InterPro" id="IPR003615">
    <property type="entry name" value="HNH_nuc"/>
</dbReference>
<dbReference type="InterPro" id="IPR002711">
    <property type="entry name" value="HNH"/>
</dbReference>
<dbReference type="KEGG" id="vg:77924441"/>
<evidence type="ECO:0000313" key="2">
    <source>
        <dbReference type="EMBL" id="QGT55066.1"/>
    </source>
</evidence>
<dbReference type="Pfam" id="PF01844">
    <property type="entry name" value="HNH"/>
    <property type="match status" value="1"/>
</dbReference>
<dbReference type="RefSeq" id="YP_010648953.1">
    <property type="nucleotide sequence ID" value="NC_070763.1"/>
</dbReference>
<organism evidence="2 3">
    <name type="scientific">Gordonia phage Forza</name>
    <dbReference type="NCBI Taxonomy" id="2571247"/>
    <lineage>
        <taxon>Viruses</taxon>
        <taxon>Duplodnaviria</taxon>
        <taxon>Heunggongvirae</taxon>
        <taxon>Uroviricota</taxon>
        <taxon>Caudoviricetes</taxon>
        <taxon>Forzavirus</taxon>
        <taxon>Forzavirus forza</taxon>
    </lineage>
</organism>
<accession>A0A650EY32</accession>
<name>A0A650EY32_9CAUD</name>
<dbReference type="GO" id="GO:0008270">
    <property type="term" value="F:zinc ion binding"/>
    <property type="evidence" value="ECO:0007669"/>
    <property type="project" value="InterPro"/>
</dbReference>
<dbReference type="GO" id="GO:0003676">
    <property type="term" value="F:nucleic acid binding"/>
    <property type="evidence" value="ECO:0007669"/>
    <property type="project" value="InterPro"/>
</dbReference>
<dbReference type="Proteomes" id="UP000423482">
    <property type="component" value="Segment"/>
</dbReference>
<reference evidence="2 3" key="1">
    <citation type="submission" date="2019-04" db="EMBL/GenBank/DDBJ databases">
        <authorList>
            <person name="Pope W.H."/>
            <person name="Garlena R.A."/>
            <person name="Russell D.A."/>
            <person name="Jacobs-Sera D."/>
            <person name="Hatfull G.F."/>
        </authorList>
    </citation>
    <scope>NUCLEOTIDE SEQUENCE [LARGE SCALE GENOMIC DNA]</scope>
</reference>
<keyword evidence="2" id="KW-0540">Nuclease</keyword>
<gene>
    <name evidence="2" type="primary">73</name>
    <name evidence="2" type="ORF">SEA_FORZA_73</name>
</gene>
<keyword evidence="2" id="KW-0255">Endonuclease</keyword>
<protein>
    <submittedName>
        <fullName evidence="2">HNH endonuclease</fullName>
    </submittedName>
</protein>
<sequence>MRHYERAVILLNVDYSPLETITWQRAVTLLVTGEADSVIDDPDKFIRSQSMTIPMPRTIRLKRYVHIEYRVVVLDEHSMATLTQILRRDKNQCGYCGDFASTVDHILPQSRGGGNTWGNLIAACFDCNQLKADKTPEEAGMRLLWPPKAPEEFDWKLQKTIWRDIEASEMEVSAN</sequence>
<dbReference type="GeneID" id="77924441"/>
<evidence type="ECO:0000259" key="1">
    <source>
        <dbReference type="SMART" id="SM00507"/>
    </source>
</evidence>
<dbReference type="SMART" id="SM00507">
    <property type="entry name" value="HNHc"/>
    <property type="match status" value="1"/>
</dbReference>
<proteinExistence type="predicted"/>
<dbReference type="InterPro" id="IPR052892">
    <property type="entry name" value="NA-targeting_endonuclease"/>
</dbReference>
<dbReference type="GO" id="GO:0004519">
    <property type="term" value="F:endonuclease activity"/>
    <property type="evidence" value="ECO:0007669"/>
    <property type="project" value="UniProtKB-KW"/>
</dbReference>
<dbReference type="PANTHER" id="PTHR33877">
    <property type="entry name" value="SLL1193 PROTEIN"/>
    <property type="match status" value="1"/>
</dbReference>